<evidence type="ECO:0000259" key="14">
    <source>
        <dbReference type="PROSITE" id="PS51918"/>
    </source>
</evidence>
<reference evidence="15" key="1">
    <citation type="submission" date="2021-05" db="EMBL/GenBank/DDBJ databases">
        <title>Genomic insights into ecological role and evolution of a novel Thermoplasmata order Candidatus Sysuiplasmatales.</title>
        <authorList>
            <person name="Yuan Y."/>
        </authorList>
    </citation>
    <scope>NUCLEOTIDE SEQUENCE</scope>
    <source>
        <strain evidence="15">TUT19-bin139</strain>
    </source>
</reference>
<keyword evidence="5 11" id="KW-0949">S-adenosyl-L-methionine</keyword>
<feature type="domain" description="TRAM" evidence="12">
    <location>
        <begin position="353"/>
        <end position="400"/>
    </location>
</feature>
<dbReference type="CDD" id="cd01335">
    <property type="entry name" value="Radical_SAM"/>
    <property type="match status" value="1"/>
</dbReference>
<dbReference type="InterPro" id="IPR038135">
    <property type="entry name" value="Methylthiotransferase_N_sf"/>
</dbReference>
<keyword evidence="6 11" id="KW-0819">tRNA processing</keyword>
<evidence type="ECO:0000313" key="15">
    <source>
        <dbReference type="EMBL" id="MBX8643676.1"/>
    </source>
</evidence>
<feature type="domain" description="Radical SAM core" evidence="14">
    <location>
        <begin position="119"/>
        <end position="350"/>
    </location>
</feature>
<dbReference type="Gene3D" id="3.40.50.12160">
    <property type="entry name" value="Methylthiotransferase, N-terminal domain"/>
    <property type="match status" value="1"/>
</dbReference>
<evidence type="ECO:0000256" key="7">
    <source>
        <dbReference type="ARBA" id="ARBA00022723"/>
    </source>
</evidence>
<evidence type="ECO:0000256" key="6">
    <source>
        <dbReference type="ARBA" id="ARBA00022694"/>
    </source>
</evidence>
<dbReference type="AlphaFoldDB" id="A0A8J8CFS1"/>
<dbReference type="EC" id="2.8.4.5" evidence="11"/>
<evidence type="ECO:0000256" key="10">
    <source>
        <dbReference type="ARBA" id="ARBA00051661"/>
    </source>
</evidence>
<evidence type="ECO:0000256" key="1">
    <source>
        <dbReference type="ARBA" id="ARBA00002399"/>
    </source>
</evidence>
<evidence type="ECO:0000313" key="16">
    <source>
        <dbReference type="Proteomes" id="UP000750197"/>
    </source>
</evidence>
<dbReference type="PROSITE" id="PS51918">
    <property type="entry name" value="RADICAL_SAM"/>
    <property type="match status" value="1"/>
</dbReference>
<dbReference type="SFLD" id="SFLDG01082">
    <property type="entry name" value="B12-binding_domain_containing"/>
    <property type="match status" value="1"/>
</dbReference>
<dbReference type="FunFam" id="3.40.50.12160:FF:000003">
    <property type="entry name" value="CDK5 regulatory subunit-associated protein 1"/>
    <property type="match status" value="1"/>
</dbReference>
<evidence type="ECO:0000256" key="4">
    <source>
        <dbReference type="ARBA" id="ARBA00022679"/>
    </source>
</evidence>
<accession>A0A8J8CFS1</accession>
<comment type="caution">
    <text evidence="15">The sequence shown here is derived from an EMBL/GenBank/DDBJ whole genome shotgun (WGS) entry which is preliminary data.</text>
</comment>
<evidence type="ECO:0000256" key="11">
    <source>
        <dbReference type="RuleBase" id="RU368081"/>
    </source>
</evidence>
<feature type="non-terminal residue" evidence="15">
    <location>
        <position position="400"/>
    </location>
</feature>
<dbReference type="Gene3D" id="3.80.30.20">
    <property type="entry name" value="tm_1862 like domain"/>
    <property type="match status" value="1"/>
</dbReference>
<dbReference type="Proteomes" id="UP000750197">
    <property type="component" value="Unassembled WGS sequence"/>
</dbReference>
<keyword evidence="7 11" id="KW-0479">Metal-binding</keyword>
<evidence type="ECO:0000256" key="3">
    <source>
        <dbReference type="ARBA" id="ARBA00022485"/>
    </source>
</evidence>
<dbReference type="FunFam" id="3.80.30.20:FF:000002">
    <property type="entry name" value="threonylcarbamoyladenosine tRNA methylthiotransferase isoform X2"/>
    <property type="match status" value="1"/>
</dbReference>
<evidence type="ECO:0000259" key="12">
    <source>
        <dbReference type="PROSITE" id="PS50926"/>
    </source>
</evidence>
<dbReference type="SFLD" id="SFLDS00029">
    <property type="entry name" value="Radical_SAM"/>
    <property type="match status" value="1"/>
</dbReference>
<keyword evidence="9 11" id="KW-0411">Iron-sulfur</keyword>
<dbReference type="EMBL" id="JAHEAC010000016">
    <property type="protein sequence ID" value="MBX8643676.1"/>
    <property type="molecule type" value="Genomic_DNA"/>
</dbReference>
<dbReference type="NCBIfam" id="TIGR01578">
    <property type="entry name" value="MiaB-like-B"/>
    <property type="match status" value="1"/>
</dbReference>
<keyword evidence="8 11" id="KW-0408">Iron</keyword>
<evidence type="ECO:0000256" key="2">
    <source>
        <dbReference type="ARBA" id="ARBA00008616"/>
    </source>
</evidence>
<keyword evidence="3 11" id="KW-0004">4Fe-4S</keyword>
<dbReference type="GO" id="GO:0035598">
    <property type="term" value="F:tRNA (N(6)-L-threonylcarbamoyladenosine(37)-C(2))-methylthiotransferase activity"/>
    <property type="evidence" value="ECO:0007669"/>
    <property type="project" value="UniProtKB-UniRule"/>
</dbReference>
<dbReference type="InterPro" id="IPR058240">
    <property type="entry name" value="rSAM_sf"/>
</dbReference>
<proteinExistence type="inferred from homology"/>
<dbReference type="InterPro" id="IPR006638">
    <property type="entry name" value="Elp3/MiaA/NifB-like_rSAM"/>
</dbReference>
<dbReference type="Pfam" id="PF01938">
    <property type="entry name" value="TRAM"/>
    <property type="match status" value="1"/>
</dbReference>
<dbReference type="GO" id="GO:0046872">
    <property type="term" value="F:metal ion binding"/>
    <property type="evidence" value="ECO:0007669"/>
    <property type="project" value="UniProtKB-UniRule"/>
</dbReference>
<comment type="similarity">
    <text evidence="2 11">Belongs to the methylthiotransferase family. CDKAL1 subfamily.</text>
</comment>
<dbReference type="InterPro" id="IPR007197">
    <property type="entry name" value="rSAM"/>
</dbReference>
<sequence length="400" mass="44820">MKAYIESHGCTMNYGEGRIASALLSAGGYEIVQEPSDSDIVLLNTCAVITTTERKMLSRLRQFSTMGKKIVVTGCMATTRRNAILQIVPDALIYDPGDYGMLDTLLSLNHSVDQDCWNAPGKNDIIIPLAQGCLSRCSYCLSRVARPKLRSLDPEKIVRAVRVTVSGGGVREILLSGMDSIVYGRDIGTTLPELISRILQVEGDFRLRIGMMNPSLLLPLLDDLLDVYQDRRVYRFFHIPFQSGSDRILRLMRRGNTVSQFRDIVRSIRGRYSDATLATDIIAGFPSETEEEFQETLDLIREIRPDIVNVTRFSAREGTPAANMPGQIPGWIAKERSRRATELRFSISLSNNEHYVGGRVRALVTERGKNGYSIGRLENYRQVIIRGDHSEGQEIVCRIT</sequence>
<keyword evidence="4 11" id="KW-0808">Transferase</keyword>
<dbReference type="Pfam" id="PF04055">
    <property type="entry name" value="Radical_SAM"/>
    <property type="match status" value="1"/>
</dbReference>
<dbReference type="GO" id="GO:0051539">
    <property type="term" value="F:4 iron, 4 sulfur cluster binding"/>
    <property type="evidence" value="ECO:0007669"/>
    <property type="project" value="UniProtKB-UniRule"/>
</dbReference>
<dbReference type="SMART" id="SM00729">
    <property type="entry name" value="Elp3"/>
    <property type="match status" value="1"/>
</dbReference>
<comment type="catalytic activity">
    <reaction evidence="10 11">
        <text>N(6)-L-threonylcarbamoyladenosine(37) in tRNA + (sulfur carrier)-SH + AH2 + 2 S-adenosyl-L-methionine = 2-methylsulfanyl-N(6)-L-threonylcarbamoyladenosine(37) in tRNA + (sulfur carrier)-H + 5'-deoxyadenosine + L-methionine + A + S-adenosyl-L-homocysteine + 2 H(+)</text>
        <dbReference type="Rhea" id="RHEA:37075"/>
        <dbReference type="Rhea" id="RHEA-COMP:10163"/>
        <dbReference type="Rhea" id="RHEA-COMP:11092"/>
        <dbReference type="Rhea" id="RHEA-COMP:14737"/>
        <dbReference type="Rhea" id="RHEA-COMP:14739"/>
        <dbReference type="ChEBI" id="CHEBI:13193"/>
        <dbReference type="ChEBI" id="CHEBI:15378"/>
        <dbReference type="ChEBI" id="CHEBI:17319"/>
        <dbReference type="ChEBI" id="CHEBI:17499"/>
        <dbReference type="ChEBI" id="CHEBI:29917"/>
        <dbReference type="ChEBI" id="CHEBI:57844"/>
        <dbReference type="ChEBI" id="CHEBI:57856"/>
        <dbReference type="ChEBI" id="CHEBI:59789"/>
        <dbReference type="ChEBI" id="CHEBI:64428"/>
        <dbReference type="ChEBI" id="CHEBI:74418"/>
        <dbReference type="ChEBI" id="CHEBI:74420"/>
        <dbReference type="EC" id="2.8.4.5"/>
    </reaction>
</comment>
<evidence type="ECO:0000256" key="9">
    <source>
        <dbReference type="ARBA" id="ARBA00023014"/>
    </source>
</evidence>
<protein>
    <recommendedName>
        <fullName evidence="11">tRNA-t(6)A37 methylthiotransferase</fullName>
        <ecNumber evidence="11">2.8.4.5</ecNumber>
    </recommendedName>
</protein>
<organism evidence="15 16">
    <name type="scientific">Candidatus Sysuiplasma superficiale</name>
    <dbReference type="NCBI Taxonomy" id="2823368"/>
    <lineage>
        <taxon>Archaea</taxon>
        <taxon>Methanobacteriati</taxon>
        <taxon>Thermoplasmatota</taxon>
        <taxon>Thermoplasmata</taxon>
        <taxon>Candidatus Sysuiplasmatales</taxon>
        <taxon>Candidatus Sysuiplasmataceae</taxon>
        <taxon>Candidatus Sysuiplasma</taxon>
    </lineage>
</organism>
<evidence type="ECO:0000256" key="5">
    <source>
        <dbReference type="ARBA" id="ARBA00022691"/>
    </source>
</evidence>
<dbReference type="InterPro" id="IPR005839">
    <property type="entry name" value="Methylthiotransferase"/>
</dbReference>
<dbReference type="PROSITE" id="PS50926">
    <property type="entry name" value="TRAM"/>
    <property type="match status" value="1"/>
</dbReference>
<evidence type="ECO:0000256" key="8">
    <source>
        <dbReference type="ARBA" id="ARBA00023004"/>
    </source>
</evidence>
<evidence type="ECO:0000259" key="13">
    <source>
        <dbReference type="PROSITE" id="PS51449"/>
    </source>
</evidence>
<dbReference type="InterPro" id="IPR013848">
    <property type="entry name" value="Methylthiotransferase_N"/>
</dbReference>
<dbReference type="PANTHER" id="PTHR11918:SF45">
    <property type="entry name" value="THREONYLCARBAMOYLADENOSINE TRNA METHYLTHIOTRANSFERASE"/>
    <property type="match status" value="1"/>
</dbReference>
<name>A0A8J8CFS1_9ARCH</name>
<dbReference type="SUPFAM" id="SSF102114">
    <property type="entry name" value="Radical SAM enzymes"/>
    <property type="match status" value="1"/>
</dbReference>
<gene>
    <name evidence="15" type="ORF">KIY12_02975</name>
</gene>
<dbReference type="Pfam" id="PF00919">
    <property type="entry name" value="UPF0004"/>
    <property type="match status" value="1"/>
</dbReference>
<dbReference type="NCBIfam" id="TIGR00089">
    <property type="entry name" value="MiaB/RimO family radical SAM methylthiotransferase"/>
    <property type="match status" value="1"/>
</dbReference>
<dbReference type="InterPro" id="IPR023404">
    <property type="entry name" value="rSAM_horseshoe"/>
</dbReference>
<dbReference type="InterPro" id="IPR006466">
    <property type="entry name" value="MiaB-like_arc_euk"/>
</dbReference>
<dbReference type="InterPro" id="IPR002792">
    <property type="entry name" value="TRAM_dom"/>
</dbReference>
<dbReference type="PANTHER" id="PTHR11918">
    <property type="entry name" value="RADICAL SAM PROTEINS"/>
    <property type="match status" value="1"/>
</dbReference>
<comment type="function">
    <text evidence="1 11">Catalyzes the methylthiolation of N6-threonylcarbamoyladenosine (t(6)A), leading to the formation of 2-methylthio-N6-threonylcarbamoyladenosine (ms(2)t(6)A) at position 37 in tRNAs that read codons beginning with adenine.</text>
</comment>
<dbReference type="PROSITE" id="PS51449">
    <property type="entry name" value="MTTASE_N"/>
    <property type="match status" value="1"/>
</dbReference>
<feature type="domain" description="MTTase N-terminal" evidence="13">
    <location>
        <begin position="1"/>
        <end position="114"/>
    </location>
</feature>
<comment type="cofactor">
    <cofactor evidence="11">
        <name>[4Fe-4S] cluster</name>
        <dbReference type="ChEBI" id="CHEBI:49883"/>
    </cofactor>
    <text evidence="11">Binds 1 or 2 [4Fe-4S] cluster. One cluster is coordinated with 3 cysteines and an exchangeable S-adenosyl-L-methionine.</text>
</comment>